<dbReference type="Proteomes" id="UP001054252">
    <property type="component" value="Unassembled WGS sequence"/>
</dbReference>
<proteinExistence type="predicted"/>
<reference evidence="1 2" key="1">
    <citation type="journal article" date="2021" name="Commun. Biol.">
        <title>The genome of Shorea leprosula (Dipterocarpaceae) highlights the ecological relevance of drought in aseasonal tropical rainforests.</title>
        <authorList>
            <person name="Ng K.K.S."/>
            <person name="Kobayashi M.J."/>
            <person name="Fawcett J.A."/>
            <person name="Hatakeyama M."/>
            <person name="Paape T."/>
            <person name="Ng C.H."/>
            <person name="Ang C.C."/>
            <person name="Tnah L.H."/>
            <person name="Lee C.T."/>
            <person name="Nishiyama T."/>
            <person name="Sese J."/>
            <person name="O'Brien M.J."/>
            <person name="Copetti D."/>
            <person name="Mohd Noor M.I."/>
            <person name="Ong R.C."/>
            <person name="Putra M."/>
            <person name="Sireger I.Z."/>
            <person name="Indrioko S."/>
            <person name="Kosugi Y."/>
            <person name="Izuno A."/>
            <person name="Isagi Y."/>
            <person name="Lee S.L."/>
            <person name="Shimizu K.K."/>
        </authorList>
    </citation>
    <scope>NUCLEOTIDE SEQUENCE [LARGE SCALE GENOMIC DNA]</scope>
    <source>
        <strain evidence="1">214</strain>
    </source>
</reference>
<name>A0AAV5ILC4_9ROSI</name>
<dbReference type="AlphaFoldDB" id="A0AAV5ILC4"/>
<accession>A0AAV5ILC4</accession>
<sequence length="77" mass="8154">MKWAWVVRKSAGSGGLISGSLAMNFKSIYVETPLLGCCDDVLDRLVTLALGLSLLSCAIKVVRPNAWGARGSDELDG</sequence>
<evidence type="ECO:0000313" key="2">
    <source>
        <dbReference type="Proteomes" id="UP001054252"/>
    </source>
</evidence>
<dbReference type="EMBL" id="BPVZ01000019">
    <property type="protein sequence ID" value="GKV02722.1"/>
    <property type="molecule type" value="Genomic_DNA"/>
</dbReference>
<protein>
    <submittedName>
        <fullName evidence="1">Uncharacterized protein</fullName>
    </submittedName>
</protein>
<organism evidence="1 2">
    <name type="scientific">Rubroshorea leprosula</name>
    <dbReference type="NCBI Taxonomy" id="152421"/>
    <lineage>
        <taxon>Eukaryota</taxon>
        <taxon>Viridiplantae</taxon>
        <taxon>Streptophyta</taxon>
        <taxon>Embryophyta</taxon>
        <taxon>Tracheophyta</taxon>
        <taxon>Spermatophyta</taxon>
        <taxon>Magnoliopsida</taxon>
        <taxon>eudicotyledons</taxon>
        <taxon>Gunneridae</taxon>
        <taxon>Pentapetalae</taxon>
        <taxon>rosids</taxon>
        <taxon>malvids</taxon>
        <taxon>Malvales</taxon>
        <taxon>Dipterocarpaceae</taxon>
        <taxon>Rubroshorea</taxon>
    </lineage>
</organism>
<evidence type="ECO:0000313" key="1">
    <source>
        <dbReference type="EMBL" id="GKV02722.1"/>
    </source>
</evidence>
<keyword evidence="2" id="KW-1185">Reference proteome</keyword>
<comment type="caution">
    <text evidence="1">The sequence shown here is derived from an EMBL/GenBank/DDBJ whole genome shotgun (WGS) entry which is preliminary data.</text>
</comment>
<gene>
    <name evidence="1" type="ORF">SLEP1_g15119</name>
</gene>